<protein>
    <recommendedName>
        <fullName evidence="3">SbsA Ig-like domain-containing protein</fullName>
    </recommendedName>
</protein>
<gene>
    <name evidence="1" type="ORF">MTX78_24490</name>
</gene>
<keyword evidence="2" id="KW-1185">Reference proteome</keyword>
<reference evidence="1 2" key="1">
    <citation type="submission" date="2022-03" db="EMBL/GenBank/DDBJ databases">
        <title>Hymenobactersp. isolated from the air.</title>
        <authorList>
            <person name="Won M."/>
            <person name="Kwon S.-W."/>
        </authorList>
    </citation>
    <scope>NUCLEOTIDE SEQUENCE [LARGE SCALE GENOMIC DNA]</scope>
    <source>
        <strain evidence="1 2">KACC 21982</strain>
        <plasmid evidence="1 2">unnamed4</plasmid>
    </source>
</reference>
<dbReference type="EMBL" id="CP094673">
    <property type="protein sequence ID" value="UOG77577.1"/>
    <property type="molecule type" value="Genomic_DNA"/>
</dbReference>
<geneLocation type="plasmid" evidence="1 2">
    <name>unnamed4</name>
</geneLocation>
<keyword evidence="1" id="KW-0614">Plasmid</keyword>
<proteinExistence type="predicted"/>
<name>A0ABY4D6B2_9BACT</name>
<evidence type="ECO:0008006" key="3">
    <source>
        <dbReference type="Google" id="ProtNLM"/>
    </source>
</evidence>
<organism evidence="1 2">
    <name type="scientific">Hymenobacter tibetensis</name>
    <dbReference type="NCBI Taxonomy" id="497967"/>
    <lineage>
        <taxon>Bacteria</taxon>
        <taxon>Pseudomonadati</taxon>
        <taxon>Bacteroidota</taxon>
        <taxon>Cytophagia</taxon>
        <taxon>Cytophagales</taxon>
        <taxon>Hymenobacteraceae</taxon>
        <taxon>Hymenobacter</taxon>
    </lineage>
</organism>
<evidence type="ECO:0000313" key="2">
    <source>
        <dbReference type="Proteomes" id="UP000831113"/>
    </source>
</evidence>
<accession>A0ABY4D6B2</accession>
<evidence type="ECO:0000313" key="1">
    <source>
        <dbReference type="EMBL" id="UOG77577.1"/>
    </source>
</evidence>
<dbReference type="RefSeq" id="WP_243803441.1">
    <property type="nucleotide sequence ID" value="NZ_CP094673.1"/>
</dbReference>
<sequence>MKRSAFLLLLGLTSIGSVVGQQGKQRVFFSDIDNFWVAYDSIRTTTDSLQQLRYFHRLYINKGTAGLKAFMEVKGYTPEYWVHSIRQYPKFWNSIRPNTQWAKTSARGIEPYLKKFAALYPALRPASMYFTIGALRSNGTTKKDMVLIGAEMTTGTPDTDISEFPPATQTFLARYFRSQPLKNIVVLNVHEYVHTQEKGPPESTLLAQALYEGTCDVVAELITGKLPLLPYMAYGPTHEAALKERFKAEMFSPYLYNWFYNQTSDDPNHVPDLGYYMGYAICKTYYQHAKDKKQAVKELIELDYTNETAVESFLRKSAYYPELPSKALLLETFENNRPVVTRVPTISADGYVDASVTELQVDFSTAMAPNTSTDYGPGGKEQWPIIGSGIFAADKKSFTYKVALQPGHTYSFVLNGGGFRSTDGRPLRPYEVKFKTKAR</sequence>
<dbReference type="Proteomes" id="UP000831113">
    <property type="component" value="Plasmid unnamed4"/>
</dbReference>